<dbReference type="Pfam" id="PF00239">
    <property type="entry name" value="Resolvase"/>
    <property type="match status" value="1"/>
</dbReference>
<gene>
    <name evidence="9" type="ORF">GCM10023156_52960</name>
</gene>
<feature type="coiled-coil region" evidence="5">
    <location>
        <begin position="435"/>
        <end position="462"/>
    </location>
</feature>
<evidence type="ECO:0000313" key="10">
    <source>
        <dbReference type="Proteomes" id="UP001500840"/>
    </source>
</evidence>
<feature type="domain" description="Resolvase/invertase-type recombinase catalytic" evidence="7">
    <location>
        <begin position="27"/>
        <end position="176"/>
    </location>
</feature>
<keyword evidence="5" id="KW-0175">Coiled coil</keyword>
<dbReference type="InterPro" id="IPR050639">
    <property type="entry name" value="SSR_resolvase"/>
</dbReference>
<dbReference type="InterPro" id="IPR006118">
    <property type="entry name" value="Recombinase_CS"/>
</dbReference>
<evidence type="ECO:0000256" key="6">
    <source>
        <dbReference type="SAM" id="MobiDB-lite"/>
    </source>
</evidence>
<evidence type="ECO:0000256" key="5">
    <source>
        <dbReference type="SAM" id="Coils"/>
    </source>
</evidence>
<dbReference type="Proteomes" id="UP001500840">
    <property type="component" value="Unassembled WGS sequence"/>
</dbReference>
<dbReference type="InterPro" id="IPR036162">
    <property type="entry name" value="Resolvase-like_N_sf"/>
</dbReference>
<dbReference type="PANTHER" id="PTHR30461">
    <property type="entry name" value="DNA-INVERTASE FROM LAMBDOID PROPHAGE"/>
    <property type="match status" value="1"/>
</dbReference>
<evidence type="ECO:0000259" key="8">
    <source>
        <dbReference type="PROSITE" id="PS51737"/>
    </source>
</evidence>
<dbReference type="InterPro" id="IPR038109">
    <property type="entry name" value="DNA_bind_recomb_sf"/>
</dbReference>
<sequence length="582" mass="65409">MSEFPHRRKKKQSAQPKLKSIANRRLRIAAYLRVSTSKQAEEGESLAAQKAQINQFIRSGGFDVESIDYFVDEGRSGKDQNRPELQRLRERVASGFVDLVLCKHLDRLSRSVHDGNDLIDFFTSHGISFMTLDGNGNHQSMDREIMTNMHLSFAQHERRMIQTRTKTAMDHIASEGCWPGKAPFGYVKASDGSRKLTIDSESSEIVKRQFFDAYEDLGSLRALQRQLASLGIRPPVAQSGKRRGGQSGYSIEQLRRLLTNPAYVGHVDWGDVFVENAHPAIISEQQFARVQAKLCRARKTRTNPKHTHRKYVYRLAGLVVCGCGAKMAPKASRSKGIEYPYYVCTNQVHFRGTTKCNAPQMPARALDEETIDRLRSMNLNVEDRQRIREEAFRQLDDDSQKVRAEMDAVRKRLTTVTTEIGNLVDVVARLGATCLQSIQEKLTNLEAEQSALRDKLDKLAKAAEPVNQVTDAAHQFVENWTDVGDLLQAAEPAEQKEIIRCYVAALELRFHDKEKKRADYTLHLYPELGGLNQRPLAVGPEGPESPAPLTTDAKLRRVVEKAPPTGLEPVTSGLTGGFFSHC</sequence>
<organism evidence="9 10">
    <name type="scientific">Novipirellula rosea</name>
    <dbReference type="NCBI Taxonomy" id="1031540"/>
    <lineage>
        <taxon>Bacteria</taxon>
        <taxon>Pseudomonadati</taxon>
        <taxon>Planctomycetota</taxon>
        <taxon>Planctomycetia</taxon>
        <taxon>Pirellulales</taxon>
        <taxon>Pirellulaceae</taxon>
        <taxon>Novipirellula</taxon>
    </lineage>
</organism>
<dbReference type="InterPro" id="IPR025827">
    <property type="entry name" value="Zn_ribbon_recom_dom"/>
</dbReference>
<dbReference type="PANTHER" id="PTHR30461:SF23">
    <property type="entry name" value="DNA RECOMBINASE-RELATED"/>
    <property type="match status" value="1"/>
</dbReference>
<evidence type="ECO:0000256" key="3">
    <source>
        <dbReference type="ARBA" id="ARBA00023172"/>
    </source>
</evidence>
<dbReference type="CDD" id="cd00338">
    <property type="entry name" value="Ser_Recombinase"/>
    <property type="match status" value="1"/>
</dbReference>
<feature type="region of interest" description="Disordered" evidence="6">
    <location>
        <begin position="1"/>
        <end position="21"/>
    </location>
</feature>
<dbReference type="SMART" id="SM00857">
    <property type="entry name" value="Resolvase"/>
    <property type="match status" value="1"/>
</dbReference>
<protein>
    <submittedName>
        <fullName evidence="9">Recombinase family protein</fullName>
    </submittedName>
</protein>
<reference evidence="10" key="1">
    <citation type="journal article" date="2019" name="Int. J. Syst. Evol. Microbiol.">
        <title>The Global Catalogue of Microorganisms (GCM) 10K type strain sequencing project: providing services to taxonomists for standard genome sequencing and annotation.</title>
        <authorList>
            <consortium name="The Broad Institute Genomics Platform"/>
            <consortium name="The Broad Institute Genome Sequencing Center for Infectious Disease"/>
            <person name="Wu L."/>
            <person name="Ma J."/>
        </authorList>
    </citation>
    <scope>NUCLEOTIDE SEQUENCE [LARGE SCALE GENOMIC DNA]</scope>
    <source>
        <strain evidence="10">JCM 17759</strain>
    </source>
</reference>
<keyword evidence="3" id="KW-0233">DNA recombination</keyword>
<dbReference type="Gene3D" id="3.40.50.1390">
    <property type="entry name" value="Resolvase, N-terminal catalytic domain"/>
    <property type="match status" value="1"/>
</dbReference>
<keyword evidence="10" id="KW-1185">Reference proteome</keyword>
<feature type="active site" description="O-(5'-phospho-DNA)-serine intermediate" evidence="4">
    <location>
        <position position="35"/>
    </location>
</feature>
<dbReference type="PROSITE" id="PS51736">
    <property type="entry name" value="RECOMBINASES_3"/>
    <property type="match status" value="1"/>
</dbReference>
<comment type="caution">
    <text evidence="9">The sequence shown here is derived from an EMBL/GenBank/DDBJ whole genome shotgun (WGS) entry which is preliminary data.</text>
</comment>
<dbReference type="InterPro" id="IPR006119">
    <property type="entry name" value="Resolv_N"/>
</dbReference>
<name>A0ABP8NH42_9BACT</name>
<evidence type="ECO:0000313" key="9">
    <source>
        <dbReference type="EMBL" id="GAA4465338.1"/>
    </source>
</evidence>
<accession>A0ABP8NH42</accession>
<evidence type="ECO:0000256" key="1">
    <source>
        <dbReference type="ARBA" id="ARBA00022908"/>
    </source>
</evidence>
<dbReference type="Pfam" id="PF13408">
    <property type="entry name" value="Zn_ribbon_recom"/>
    <property type="match status" value="1"/>
</dbReference>
<keyword evidence="1" id="KW-0229">DNA integration</keyword>
<dbReference type="SUPFAM" id="SSF53041">
    <property type="entry name" value="Resolvase-like"/>
    <property type="match status" value="1"/>
</dbReference>
<keyword evidence="2" id="KW-0238">DNA-binding</keyword>
<evidence type="ECO:0000256" key="2">
    <source>
        <dbReference type="ARBA" id="ARBA00023125"/>
    </source>
</evidence>
<dbReference type="Pfam" id="PF07508">
    <property type="entry name" value="Recombinase"/>
    <property type="match status" value="1"/>
</dbReference>
<proteinExistence type="predicted"/>
<feature type="compositionally biased region" description="Basic residues" evidence="6">
    <location>
        <begin position="1"/>
        <end position="12"/>
    </location>
</feature>
<dbReference type="PROSITE" id="PS51737">
    <property type="entry name" value="RECOMBINASE_DNA_BIND"/>
    <property type="match status" value="1"/>
</dbReference>
<evidence type="ECO:0000256" key="4">
    <source>
        <dbReference type="PROSITE-ProRule" id="PRU10137"/>
    </source>
</evidence>
<dbReference type="Gene3D" id="3.90.1750.20">
    <property type="entry name" value="Putative Large Serine Recombinase, Chain B, Domain 2"/>
    <property type="match status" value="1"/>
</dbReference>
<dbReference type="RefSeq" id="WP_345326817.1">
    <property type="nucleotide sequence ID" value="NZ_BAABGA010000074.1"/>
</dbReference>
<evidence type="ECO:0000259" key="7">
    <source>
        <dbReference type="PROSITE" id="PS51736"/>
    </source>
</evidence>
<dbReference type="InterPro" id="IPR011109">
    <property type="entry name" value="DNA_bind_recombinase_dom"/>
</dbReference>
<feature type="domain" description="Recombinase" evidence="8">
    <location>
        <begin position="183"/>
        <end position="300"/>
    </location>
</feature>
<dbReference type="PROSITE" id="PS00397">
    <property type="entry name" value="RECOMBINASES_1"/>
    <property type="match status" value="1"/>
</dbReference>
<dbReference type="EMBL" id="BAABGA010000074">
    <property type="protein sequence ID" value="GAA4465338.1"/>
    <property type="molecule type" value="Genomic_DNA"/>
</dbReference>